<accession>A0A2A6E338</accession>
<organism evidence="5 6">
    <name type="scientific">Candidatus Reconcilbacillus cellulovorans</name>
    <dbReference type="NCBI Taxonomy" id="1906605"/>
    <lineage>
        <taxon>Bacteria</taxon>
        <taxon>Bacillati</taxon>
        <taxon>Bacillota</taxon>
        <taxon>Bacilli</taxon>
        <taxon>Bacillales</taxon>
        <taxon>Paenibacillaceae</taxon>
        <taxon>Candidatus Reconcilbacillus</taxon>
    </lineage>
</organism>
<dbReference type="EMBL" id="MOXJ01000004">
    <property type="protein sequence ID" value="PDO11177.1"/>
    <property type="molecule type" value="Genomic_DNA"/>
</dbReference>
<feature type="domain" description="Bacillithiol biosynthesis BshC N-terminal Rossmann-like" evidence="3">
    <location>
        <begin position="1"/>
        <end position="383"/>
    </location>
</feature>
<dbReference type="InterPro" id="IPR055399">
    <property type="entry name" value="CC_BshC"/>
</dbReference>
<dbReference type="AlphaFoldDB" id="A0A2A6E338"/>
<evidence type="ECO:0000256" key="2">
    <source>
        <dbReference type="HAMAP-Rule" id="MF_01867"/>
    </source>
</evidence>
<protein>
    <recommendedName>
        <fullName evidence="2">Putative cysteine ligase BshC</fullName>
        <ecNumber evidence="2">6.-.-.-</ecNumber>
    </recommendedName>
</protein>
<evidence type="ECO:0000313" key="6">
    <source>
        <dbReference type="Proteomes" id="UP000243688"/>
    </source>
</evidence>
<feature type="domain" description="Bacillithiol biosynthesis BshC C-terminal coiled-coil" evidence="4">
    <location>
        <begin position="385"/>
        <end position="542"/>
    </location>
</feature>
<dbReference type="Pfam" id="PF10079">
    <property type="entry name" value="Rossmann-like_BshC"/>
    <property type="match status" value="1"/>
</dbReference>
<gene>
    <name evidence="2" type="primary">bshC</name>
    <name evidence="5" type="ORF">BLM47_02950</name>
</gene>
<reference evidence="5 6" key="1">
    <citation type="submission" date="2016-12" db="EMBL/GenBank/DDBJ databases">
        <title>Candidatus Reconcilibacillus cellulovorans genome.</title>
        <authorList>
            <person name="Kolinko S."/>
            <person name="Wu Y.-W."/>
            <person name="Tachea F."/>
            <person name="Denzel E."/>
            <person name="Hiras J."/>
            <person name="Baecker N."/>
            <person name="Chan L.J."/>
            <person name="Eichorst S.A."/>
            <person name="Frey D."/>
            <person name="Adams P.D."/>
            <person name="Pray T."/>
            <person name="Tanjore D."/>
            <person name="Petzold C.J."/>
            <person name="Gladden J.M."/>
            <person name="Simmons B.A."/>
            <person name="Singer S.W."/>
        </authorList>
    </citation>
    <scope>NUCLEOTIDE SEQUENCE [LARGE SCALE GENOMIC DNA]</scope>
    <source>
        <strain evidence="5">JTherm</strain>
    </source>
</reference>
<comment type="caution">
    <text evidence="5">The sequence shown here is derived from an EMBL/GenBank/DDBJ whole genome shotgun (WGS) entry which is preliminary data.</text>
</comment>
<evidence type="ECO:0000259" key="4">
    <source>
        <dbReference type="Pfam" id="PF24850"/>
    </source>
</evidence>
<dbReference type="HAMAP" id="MF_01867">
    <property type="entry name" value="BshC"/>
    <property type="match status" value="1"/>
</dbReference>
<comment type="function">
    <text evidence="2">Involved in bacillithiol (BSH) biosynthesis. May catalyze the last step of the pathway, the addition of cysteine to glucosamine malate (GlcN-Mal) to generate BSH.</text>
</comment>
<keyword evidence="2" id="KW-0175">Coiled coil</keyword>
<dbReference type="NCBIfam" id="TIGR03998">
    <property type="entry name" value="thiol_BshC"/>
    <property type="match status" value="1"/>
</dbReference>
<dbReference type="EC" id="6.-.-.-" evidence="2"/>
<proteinExistence type="inferred from homology"/>
<evidence type="ECO:0000313" key="5">
    <source>
        <dbReference type="EMBL" id="PDO11177.1"/>
    </source>
</evidence>
<feature type="coiled-coil region" evidence="2">
    <location>
        <begin position="456"/>
        <end position="483"/>
    </location>
</feature>
<sequence length="543" mass="61620">MEIEHTEWDNKPPVASEYVRRFERVAALFEYDPRDPNAGRRRAEWLDRARPRLVDRKEVAVAVAAFNRRIGNSPLAIAHAESLADPQTLAVVGGQQAGLFTGPLLVWHKAITIVAEARRRQVELGRPVVPVFWIAGEDHDWEEIDHTYLLGPEADVREIRLARANEGRTSASLTEVSEKAWADAVAAMRALLPDTEHKRAIVELLEEVCSRPITPVEAFARLMARLFGDVGLVLIDSADLALRRAESAAFGLLVEQNERVEAALAEGLNAVKKAGFEPSIEIEPGRANLFWVSDSARLALFRSGDRFHDRRGTISFGRKQLQEQVALHPERLSNNVVTRPWMQDAVLPVVAAVLGPSEISYWAALKPVFSALGGQMPLVVPRLEFTLVDDAAAKRMRRFGLAFSDVVTRLEQKYAEWLRARDQYRFRERLEKAARDVGVWLEPIVRDAERLDPGLRKSAERALRRVRREFERLAAKAERAALDRDEAARFGWMYVRSLLLPLGRPQERVLNGWMFVNKWGKKWIHGLIEAELPMEGRHWIVRI</sequence>
<dbReference type="Proteomes" id="UP000243688">
    <property type="component" value="Unassembled WGS sequence"/>
</dbReference>
<dbReference type="InterPro" id="IPR011199">
    <property type="entry name" value="Bacillithiol_biosynth_BshC"/>
</dbReference>
<dbReference type="PIRSF" id="PIRSF012535">
    <property type="entry name" value="UCP012535"/>
    <property type="match status" value="1"/>
</dbReference>
<dbReference type="Pfam" id="PF24850">
    <property type="entry name" value="CC_BshC"/>
    <property type="match status" value="1"/>
</dbReference>
<name>A0A2A6E338_9BACL</name>
<keyword evidence="1 2" id="KW-0436">Ligase</keyword>
<evidence type="ECO:0000259" key="3">
    <source>
        <dbReference type="Pfam" id="PF10079"/>
    </source>
</evidence>
<comment type="similarity">
    <text evidence="2">Belongs to the BshC family.</text>
</comment>
<evidence type="ECO:0000256" key="1">
    <source>
        <dbReference type="ARBA" id="ARBA00022598"/>
    </source>
</evidence>
<dbReference type="InterPro" id="IPR055398">
    <property type="entry name" value="Rossmann-like_BshC"/>
</dbReference>
<dbReference type="GO" id="GO:0016874">
    <property type="term" value="F:ligase activity"/>
    <property type="evidence" value="ECO:0007669"/>
    <property type="project" value="UniProtKB-UniRule"/>
</dbReference>